<dbReference type="KEGG" id="aft:BBF96_03085"/>
<keyword evidence="3" id="KW-1185">Reference proteome</keyword>
<proteinExistence type="predicted"/>
<evidence type="ECO:0000313" key="2">
    <source>
        <dbReference type="EMBL" id="AZR72455.1"/>
    </source>
</evidence>
<dbReference type="RefSeq" id="WP_127015784.1">
    <property type="nucleotide sequence ID" value="NZ_CP016379.1"/>
</dbReference>
<name>A0A3S9SW04_9FIRM</name>
<protein>
    <recommendedName>
        <fullName evidence="1">DUF5667 domain-containing protein</fullName>
    </recommendedName>
</protein>
<sequence>MKQSLVFLVVIVLITSILFWISSEIGWAREEKEINQISPDSPFYFLDRFFEDIIVKFLPDQEKVNFYLNRSVERFYEAKVMFEAGDSDWVFELLKEGLDNVEDAIKAWQRCLKKEIEISELKDKLEDVLKTSKDIFIRLKKDLTAEQITDISKKIGVVIKEQVELFLKLDRN</sequence>
<dbReference type="Pfam" id="PF18915">
    <property type="entry name" value="DUF5667"/>
    <property type="match status" value="1"/>
</dbReference>
<dbReference type="EMBL" id="CP016379">
    <property type="protein sequence ID" value="AZR72455.1"/>
    <property type="molecule type" value="Genomic_DNA"/>
</dbReference>
<dbReference type="InterPro" id="IPR043725">
    <property type="entry name" value="DUF5667"/>
</dbReference>
<evidence type="ECO:0000313" key="3">
    <source>
        <dbReference type="Proteomes" id="UP000267250"/>
    </source>
</evidence>
<feature type="domain" description="DUF5667" evidence="1">
    <location>
        <begin position="37"/>
        <end position="127"/>
    </location>
</feature>
<accession>A0A3S9SW04</accession>
<dbReference type="OrthoDB" id="2113046at2"/>
<organism evidence="2 3">
    <name type="scientific">Anoxybacter fermentans</name>
    <dbReference type="NCBI Taxonomy" id="1323375"/>
    <lineage>
        <taxon>Bacteria</taxon>
        <taxon>Bacillati</taxon>
        <taxon>Bacillota</taxon>
        <taxon>Clostridia</taxon>
        <taxon>Halanaerobiales</taxon>
        <taxon>Anoxybacter</taxon>
    </lineage>
</organism>
<gene>
    <name evidence="2" type="ORF">BBF96_03085</name>
</gene>
<dbReference type="Proteomes" id="UP000267250">
    <property type="component" value="Chromosome"/>
</dbReference>
<reference evidence="2 3" key="1">
    <citation type="submission" date="2016-07" db="EMBL/GenBank/DDBJ databases">
        <title>Genome and transcriptome analysis of iron-reducing fermentative bacteria Anoxybacter fermentans.</title>
        <authorList>
            <person name="Zeng X."/>
            <person name="Shao Z."/>
        </authorList>
    </citation>
    <scope>NUCLEOTIDE SEQUENCE [LARGE SCALE GENOMIC DNA]</scope>
    <source>
        <strain evidence="2 3">DY22613</strain>
    </source>
</reference>
<dbReference type="AlphaFoldDB" id="A0A3S9SW04"/>
<evidence type="ECO:0000259" key="1">
    <source>
        <dbReference type="Pfam" id="PF18915"/>
    </source>
</evidence>